<feature type="region of interest" description="Disordered" evidence="1">
    <location>
        <begin position="30"/>
        <end position="65"/>
    </location>
</feature>
<sequence length="201" mass="20603">MPTRARFSLALTLPLALALGACAGQESSEPTTVTATVTQGSDTSAPATSSAASEASETTTASSCTGAKDINESAFGRWARLGEVPLESGEAVPFKVSANCYDPSAELSWAILTITGEGASGQALLLMRHGDMVAVPAPSVVDNVDDVTRFSPSEIRANLGGTDVTFSVEHGEVTANPAPQGSATLDLQGKNYRGPRGAEHH</sequence>
<gene>
    <name evidence="3" type="ORF">L1O03_11145</name>
</gene>
<comment type="caution">
    <text evidence="3">The sequence shown here is derived from an EMBL/GenBank/DDBJ whole genome shotgun (WGS) entry which is preliminary data.</text>
</comment>
<keyword evidence="4" id="KW-1185">Reference proteome</keyword>
<evidence type="ECO:0000313" key="4">
    <source>
        <dbReference type="Proteomes" id="UP001139336"/>
    </source>
</evidence>
<name>A0A9X1QR07_9CORY</name>
<evidence type="ECO:0000256" key="1">
    <source>
        <dbReference type="SAM" id="MobiDB-lite"/>
    </source>
</evidence>
<feature type="region of interest" description="Disordered" evidence="1">
    <location>
        <begin position="175"/>
        <end position="201"/>
    </location>
</feature>
<keyword evidence="2" id="KW-0732">Signal</keyword>
<accession>A0A9X1QR07</accession>
<feature type="compositionally biased region" description="Low complexity" evidence="1">
    <location>
        <begin position="41"/>
        <end position="65"/>
    </location>
</feature>
<dbReference type="RefSeq" id="WP_236120046.1">
    <property type="nucleotide sequence ID" value="NZ_JAKGSI010000007.1"/>
</dbReference>
<dbReference type="EMBL" id="JAKGSI010000007">
    <property type="protein sequence ID" value="MCF4007719.1"/>
    <property type="molecule type" value="Genomic_DNA"/>
</dbReference>
<evidence type="ECO:0000256" key="2">
    <source>
        <dbReference type="SAM" id="SignalP"/>
    </source>
</evidence>
<feature type="chain" id="PRO_5040767265" evidence="2">
    <location>
        <begin position="24"/>
        <end position="201"/>
    </location>
</feature>
<dbReference type="PROSITE" id="PS51257">
    <property type="entry name" value="PROKAR_LIPOPROTEIN"/>
    <property type="match status" value="1"/>
</dbReference>
<feature type="compositionally biased region" description="Polar residues" evidence="1">
    <location>
        <begin position="30"/>
        <end position="40"/>
    </location>
</feature>
<feature type="signal peptide" evidence="2">
    <location>
        <begin position="1"/>
        <end position="23"/>
    </location>
</feature>
<dbReference type="AlphaFoldDB" id="A0A9X1QR07"/>
<proteinExistence type="predicted"/>
<dbReference type="Proteomes" id="UP001139336">
    <property type="component" value="Unassembled WGS sequence"/>
</dbReference>
<protein>
    <submittedName>
        <fullName evidence="3">LppP/LprE family lipoprotein</fullName>
    </submittedName>
</protein>
<reference evidence="3" key="1">
    <citation type="submission" date="2022-01" db="EMBL/GenBank/DDBJ databases">
        <title>Corynebacterium sp. nov isolated from isolated from the feces of the greater white-fronted geese (Anser albifrons) at Poyang Lake, PR China.</title>
        <authorList>
            <person name="Liu Q."/>
        </authorList>
    </citation>
    <scope>NUCLEOTIDE SEQUENCE</scope>
    <source>
        <strain evidence="3">JCM 32435</strain>
    </source>
</reference>
<keyword evidence="3" id="KW-0449">Lipoprotein</keyword>
<organism evidence="3 4">
    <name type="scientific">Corynebacterium uropygiale</name>
    <dbReference type="NCBI Taxonomy" id="1775911"/>
    <lineage>
        <taxon>Bacteria</taxon>
        <taxon>Bacillati</taxon>
        <taxon>Actinomycetota</taxon>
        <taxon>Actinomycetes</taxon>
        <taxon>Mycobacteriales</taxon>
        <taxon>Corynebacteriaceae</taxon>
        <taxon>Corynebacterium</taxon>
    </lineage>
</organism>
<evidence type="ECO:0000313" key="3">
    <source>
        <dbReference type="EMBL" id="MCF4007719.1"/>
    </source>
</evidence>